<dbReference type="EMBL" id="UINC01095646">
    <property type="protein sequence ID" value="SVC51895.1"/>
    <property type="molecule type" value="Genomic_DNA"/>
</dbReference>
<name>A0A382MUV0_9ZZZZ</name>
<reference evidence="1" key="1">
    <citation type="submission" date="2018-05" db="EMBL/GenBank/DDBJ databases">
        <authorList>
            <person name="Lanie J.A."/>
            <person name="Ng W.-L."/>
            <person name="Kazmierczak K.M."/>
            <person name="Andrzejewski T.M."/>
            <person name="Davidsen T.M."/>
            <person name="Wayne K.J."/>
            <person name="Tettelin H."/>
            <person name="Glass J.I."/>
            <person name="Rusch D."/>
            <person name="Podicherti R."/>
            <person name="Tsui H.-C.T."/>
            <person name="Winkler M.E."/>
        </authorList>
    </citation>
    <scope>NUCLEOTIDE SEQUENCE</scope>
</reference>
<feature type="non-terminal residue" evidence="1">
    <location>
        <position position="1"/>
    </location>
</feature>
<protein>
    <submittedName>
        <fullName evidence="1">Uncharacterized protein</fullName>
    </submittedName>
</protein>
<dbReference type="AlphaFoldDB" id="A0A382MUV0"/>
<dbReference type="Pfam" id="PF08889">
    <property type="entry name" value="WbqC"/>
    <property type="match status" value="1"/>
</dbReference>
<sequence>VAIVAIHQPEYLPWLGFFKKMMSSELFVFLDDAQFRKKGWQNRNRIRTKNGTALLS</sequence>
<gene>
    <name evidence="1" type="ORF">METZ01_LOCUS304749</name>
</gene>
<proteinExistence type="predicted"/>
<dbReference type="InterPro" id="IPR014985">
    <property type="entry name" value="WbqC"/>
</dbReference>
<accession>A0A382MUV0</accession>
<feature type="non-terminal residue" evidence="1">
    <location>
        <position position="56"/>
    </location>
</feature>
<organism evidence="1">
    <name type="scientific">marine metagenome</name>
    <dbReference type="NCBI Taxonomy" id="408172"/>
    <lineage>
        <taxon>unclassified sequences</taxon>
        <taxon>metagenomes</taxon>
        <taxon>ecological metagenomes</taxon>
    </lineage>
</organism>
<evidence type="ECO:0000313" key="1">
    <source>
        <dbReference type="EMBL" id="SVC51895.1"/>
    </source>
</evidence>